<evidence type="ECO:0000313" key="1">
    <source>
        <dbReference type="EMBL" id="GEL26258.1"/>
    </source>
</evidence>
<evidence type="ECO:0000313" key="2">
    <source>
        <dbReference type="Proteomes" id="UP000321685"/>
    </source>
</evidence>
<comment type="caution">
    <text evidence="1">The sequence shown here is derived from an EMBL/GenBank/DDBJ whole genome shotgun (WGS) entry which is preliminary data.</text>
</comment>
<protein>
    <submittedName>
        <fullName evidence="1">Cyclase</fullName>
    </submittedName>
</protein>
<dbReference type="EMBL" id="BJVJ01000082">
    <property type="protein sequence ID" value="GEL26258.1"/>
    <property type="molecule type" value="Genomic_DNA"/>
</dbReference>
<dbReference type="OrthoDB" id="3779334at2"/>
<name>A0A511DT63_9PSEU</name>
<gene>
    <name evidence="1" type="ORF">PSU4_52120</name>
</gene>
<sequence length="172" mass="18754">MEWTGARYSDAPTVELAIWIDAVPDHVWSIVTRIEKLPAMSEELQAVEWCDGATFPVVGARFVGHSRHDAIGTWSTTSTIVECDPPNALAWAVGDTNAPAAVWRFALERPDSGGTWLSYRAQLGPGRSGLTPAIERMPDKEQQIVFGRLREFEAGISRTLSGIKDSAEAICG</sequence>
<accession>A0A511DT63</accession>
<proteinExistence type="predicted"/>
<dbReference type="AlphaFoldDB" id="A0A511DT63"/>
<dbReference type="InterPro" id="IPR023393">
    <property type="entry name" value="START-like_dom_sf"/>
</dbReference>
<reference evidence="1 2" key="1">
    <citation type="submission" date="2019-07" db="EMBL/GenBank/DDBJ databases">
        <title>Whole genome shotgun sequence of Pseudonocardia sulfidoxydans NBRC 16205.</title>
        <authorList>
            <person name="Hosoyama A."/>
            <person name="Uohara A."/>
            <person name="Ohji S."/>
            <person name="Ichikawa N."/>
        </authorList>
    </citation>
    <scope>NUCLEOTIDE SEQUENCE [LARGE SCALE GENOMIC DNA]</scope>
    <source>
        <strain evidence="1 2">NBRC 16205</strain>
    </source>
</reference>
<dbReference type="Gene3D" id="3.30.530.20">
    <property type="match status" value="1"/>
</dbReference>
<dbReference type="Pfam" id="PF10604">
    <property type="entry name" value="Polyketide_cyc2"/>
    <property type="match status" value="1"/>
</dbReference>
<dbReference type="InterPro" id="IPR019587">
    <property type="entry name" value="Polyketide_cyclase/dehydratase"/>
</dbReference>
<dbReference type="CDD" id="cd07812">
    <property type="entry name" value="SRPBCC"/>
    <property type="match status" value="1"/>
</dbReference>
<keyword evidence="2" id="KW-1185">Reference proteome</keyword>
<organism evidence="1 2">
    <name type="scientific">Pseudonocardia sulfidoxydans NBRC 16205</name>
    <dbReference type="NCBI Taxonomy" id="1223511"/>
    <lineage>
        <taxon>Bacteria</taxon>
        <taxon>Bacillati</taxon>
        <taxon>Actinomycetota</taxon>
        <taxon>Actinomycetes</taxon>
        <taxon>Pseudonocardiales</taxon>
        <taxon>Pseudonocardiaceae</taxon>
        <taxon>Pseudonocardia</taxon>
    </lineage>
</organism>
<dbReference type="Proteomes" id="UP000321685">
    <property type="component" value="Unassembled WGS sequence"/>
</dbReference>
<dbReference type="RefSeq" id="WP_147113927.1">
    <property type="nucleotide sequence ID" value="NZ_BJVJ01000082.1"/>
</dbReference>
<dbReference type="SUPFAM" id="SSF55961">
    <property type="entry name" value="Bet v1-like"/>
    <property type="match status" value="1"/>
</dbReference>